<organism evidence="1 2">
    <name type="scientific">Hyaloscypha hepaticicola</name>
    <dbReference type="NCBI Taxonomy" id="2082293"/>
    <lineage>
        <taxon>Eukaryota</taxon>
        <taxon>Fungi</taxon>
        <taxon>Dikarya</taxon>
        <taxon>Ascomycota</taxon>
        <taxon>Pezizomycotina</taxon>
        <taxon>Leotiomycetes</taxon>
        <taxon>Helotiales</taxon>
        <taxon>Hyaloscyphaceae</taxon>
        <taxon>Hyaloscypha</taxon>
    </lineage>
</organism>
<sequence length="121" mass="13589">MPIPHIIRASPSVSRCSKRSTPLLWLSYLSNPLYCMQTSPHPSFEIISGFRLNLVSRRLVPLLCCGTVVSHSIPELASLVATLQQVPSGFFYVMCNISQKQVLFILFEILREGEGIGMYIF</sequence>
<reference evidence="1 2" key="1">
    <citation type="submission" date="2016-05" db="EMBL/GenBank/DDBJ databases">
        <title>A degradative enzymes factory behind the ericoid mycorrhizal symbiosis.</title>
        <authorList>
            <consortium name="DOE Joint Genome Institute"/>
            <person name="Martino E."/>
            <person name="Morin E."/>
            <person name="Grelet G."/>
            <person name="Kuo A."/>
            <person name="Kohler A."/>
            <person name="Daghino S."/>
            <person name="Barry K."/>
            <person name="Choi C."/>
            <person name="Cichocki N."/>
            <person name="Clum A."/>
            <person name="Copeland A."/>
            <person name="Hainaut M."/>
            <person name="Haridas S."/>
            <person name="Labutti K."/>
            <person name="Lindquist E."/>
            <person name="Lipzen A."/>
            <person name="Khouja H.-R."/>
            <person name="Murat C."/>
            <person name="Ohm R."/>
            <person name="Olson A."/>
            <person name="Spatafora J."/>
            <person name="Veneault-Fourrey C."/>
            <person name="Henrissat B."/>
            <person name="Grigoriev I."/>
            <person name="Martin F."/>
            <person name="Perotto S."/>
        </authorList>
    </citation>
    <scope>NUCLEOTIDE SEQUENCE [LARGE SCALE GENOMIC DNA]</scope>
    <source>
        <strain evidence="1 2">UAMH 7357</strain>
    </source>
</reference>
<accession>A0A2J6PKU1</accession>
<dbReference type="Proteomes" id="UP000235672">
    <property type="component" value="Unassembled WGS sequence"/>
</dbReference>
<name>A0A2J6PKU1_9HELO</name>
<evidence type="ECO:0000313" key="1">
    <source>
        <dbReference type="EMBL" id="PMD14486.1"/>
    </source>
</evidence>
<protein>
    <submittedName>
        <fullName evidence="1">Uncharacterized protein</fullName>
    </submittedName>
</protein>
<dbReference type="EMBL" id="KZ613521">
    <property type="protein sequence ID" value="PMD14486.1"/>
    <property type="molecule type" value="Genomic_DNA"/>
</dbReference>
<gene>
    <name evidence="1" type="ORF">NA56DRAFT_370474</name>
</gene>
<proteinExistence type="predicted"/>
<evidence type="ECO:0000313" key="2">
    <source>
        <dbReference type="Proteomes" id="UP000235672"/>
    </source>
</evidence>
<keyword evidence="2" id="KW-1185">Reference proteome</keyword>
<dbReference type="AlphaFoldDB" id="A0A2J6PKU1"/>